<sequence length="104" mass="12213">METDSDCNNNNWDIYDSDKDKEYVPEEETSDGEQLSDHSDCINISSQAETITVTSQNKSAKQTQKKLCRTRTRNPSLWACNIRKRKYDKRRRIRFITKKNCTST</sequence>
<evidence type="ECO:0000313" key="2">
    <source>
        <dbReference type="EMBL" id="KAK9713013.1"/>
    </source>
</evidence>
<dbReference type="EMBL" id="JASPKY010000254">
    <property type="protein sequence ID" value="KAK9713013.1"/>
    <property type="molecule type" value="Genomic_DNA"/>
</dbReference>
<dbReference type="AlphaFoldDB" id="A0AAW1K2Y8"/>
<accession>A0AAW1K2Y8</accession>
<feature type="compositionally biased region" description="Polar residues" evidence="1">
    <location>
        <begin position="1"/>
        <end position="12"/>
    </location>
</feature>
<evidence type="ECO:0000256" key="1">
    <source>
        <dbReference type="SAM" id="MobiDB-lite"/>
    </source>
</evidence>
<gene>
    <name evidence="2" type="ORF">QE152_g24625</name>
</gene>
<keyword evidence="3" id="KW-1185">Reference proteome</keyword>
<proteinExistence type="predicted"/>
<feature type="region of interest" description="Disordered" evidence="1">
    <location>
        <begin position="1"/>
        <end position="38"/>
    </location>
</feature>
<reference evidence="2 3" key="1">
    <citation type="journal article" date="2024" name="BMC Genomics">
        <title>De novo assembly and annotation of Popillia japonica's genome with initial clues to its potential as an invasive pest.</title>
        <authorList>
            <person name="Cucini C."/>
            <person name="Boschi S."/>
            <person name="Funari R."/>
            <person name="Cardaioli E."/>
            <person name="Iannotti N."/>
            <person name="Marturano G."/>
            <person name="Paoli F."/>
            <person name="Bruttini M."/>
            <person name="Carapelli A."/>
            <person name="Frati F."/>
            <person name="Nardi F."/>
        </authorList>
    </citation>
    <scope>NUCLEOTIDE SEQUENCE [LARGE SCALE GENOMIC DNA]</scope>
    <source>
        <strain evidence="2">DMR45628</strain>
    </source>
</reference>
<protein>
    <submittedName>
        <fullName evidence="2">Uncharacterized protein</fullName>
    </submittedName>
</protein>
<name>A0AAW1K2Y8_POPJA</name>
<evidence type="ECO:0000313" key="3">
    <source>
        <dbReference type="Proteomes" id="UP001458880"/>
    </source>
</evidence>
<organism evidence="2 3">
    <name type="scientific">Popillia japonica</name>
    <name type="common">Japanese beetle</name>
    <dbReference type="NCBI Taxonomy" id="7064"/>
    <lineage>
        <taxon>Eukaryota</taxon>
        <taxon>Metazoa</taxon>
        <taxon>Ecdysozoa</taxon>
        <taxon>Arthropoda</taxon>
        <taxon>Hexapoda</taxon>
        <taxon>Insecta</taxon>
        <taxon>Pterygota</taxon>
        <taxon>Neoptera</taxon>
        <taxon>Endopterygota</taxon>
        <taxon>Coleoptera</taxon>
        <taxon>Polyphaga</taxon>
        <taxon>Scarabaeiformia</taxon>
        <taxon>Scarabaeidae</taxon>
        <taxon>Rutelinae</taxon>
        <taxon>Popillia</taxon>
    </lineage>
</organism>
<dbReference type="Proteomes" id="UP001458880">
    <property type="component" value="Unassembled WGS sequence"/>
</dbReference>
<comment type="caution">
    <text evidence="2">The sequence shown here is derived from an EMBL/GenBank/DDBJ whole genome shotgun (WGS) entry which is preliminary data.</text>
</comment>